<dbReference type="EMBL" id="CAKJTG010000019">
    <property type="protein sequence ID" value="CAG9609456.1"/>
    <property type="molecule type" value="Genomic_DNA"/>
</dbReference>
<sequence length="283" mass="33049">MKYFSVIVTIILLISLIMNFNLSSKVGQVENHLINLSNNQQQILSSVNSQVDNIRFVMNDIQKQQSWISEITMDVSSKDLPNDEMVAQFNWQIKDRSSKSKVMFHYAVGEKDTFTSIEADDLQNGLYHVEVPLNVNLEPQWEIFLREQDSESDNFEMDRKRKEELNQQSMRYFVSITENDNVKSSDISTWYVGEVGNEKYGVISVNLDFIQNHSSIMVTTYKTGIIEKLQLLRYKNESLVDEQDFMPEFDHYIMNNVDLDSATRLILRVAYKNGETFEKVIYE</sequence>
<dbReference type="Proteomes" id="UP000789845">
    <property type="component" value="Unassembled WGS sequence"/>
</dbReference>
<reference evidence="1" key="1">
    <citation type="submission" date="2021-10" db="EMBL/GenBank/DDBJ databases">
        <authorList>
            <person name="Criscuolo A."/>
        </authorList>
    </citation>
    <scope>NUCLEOTIDE SEQUENCE</scope>
    <source>
        <strain evidence="1">CIP111885</strain>
    </source>
</reference>
<protein>
    <submittedName>
        <fullName evidence="1">Uncharacterized protein</fullName>
    </submittedName>
</protein>
<proteinExistence type="predicted"/>
<dbReference type="AlphaFoldDB" id="A0A9C7GBD1"/>
<accession>A0A9C7GBD1</accession>
<keyword evidence="2" id="KW-1185">Reference proteome</keyword>
<comment type="caution">
    <text evidence="1">The sequence shown here is derived from an EMBL/GenBank/DDBJ whole genome shotgun (WGS) entry which is preliminary data.</text>
</comment>
<name>A0A9C7GBD1_9BACI</name>
<dbReference type="RefSeq" id="WP_230497687.1">
    <property type="nucleotide sequence ID" value="NZ_CAKJTG010000019.1"/>
</dbReference>
<evidence type="ECO:0000313" key="1">
    <source>
        <dbReference type="EMBL" id="CAG9609456.1"/>
    </source>
</evidence>
<evidence type="ECO:0000313" key="2">
    <source>
        <dbReference type="Proteomes" id="UP000789845"/>
    </source>
</evidence>
<organism evidence="1 2">
    <name type="scientific">Pseudoneobacillus rhizosphaerae</name>
    <dbReference type="NCBI Taxonomy" id="2880968"/>
    <lineage>
        <taxon>Bacteria</taxon>
        <taxon>Bacillati</taxon>
        <taxon>Bacillota</taxon>
        <taxon>Bacilli</taxon>
        <taxon>Bacillales</taxon>
        <taxon>Bacillaceae</taxon>
        <taxon>Pseudoneobacillus</taxon>
    </lineage>
</organism>
<gene>
    <name evidence="1" type="ORF">NEOCIP111885_03198</name>
</gene>